<name>A0A7S1X311_9CHLO</name>
<dbReference type="PANTHER" id="PTHR33524">
    <property type="entry name" value="C5ORF35"/>
    <property type="match status" value="1"/>
</dbReference>
<dbReference type="InterPro" id="IPR040415">
    <property type="entry name" value="SETD9"/>
</dbReference>
<accession>A0A7S1X311</accession>
<protein>
    <recommendedName>
        <fullName evidence="2">SET domain-containing protein</fullName>
    </recommendedName>
</protein>
<proteinExistence type="predicted"/>
<organism evidence="1">
    <name type="scientific">Tetraselmis chuii</name>
    <dbReference type="NCBI Taxonomy" id="63592"/>
    <lineage>
        <taxon>Eukaryota</taxon>
        <taxon>Viridiplantae</taxon>
        <taxon>Chlorophyta</taxon>
        <taxon>core chlorophytes</taxon>
        <taxon>Chlorodendrophyceae</taxon>
        <taxon>Chlorodendrales</taxon>
        <taxon>Chlorodendraceae</taxon>
        <taxon>Tetraselmis</taxon>
    </lineage>
</organism>
<evidence type="ECO:0000313" key="1">
    <source>
        <dbReference type="EMBL" id="CAD9206598.1"/>
    </source>
</evidence>
<dbReference type="EMBL" id="HBGG01017213">
    <property type="protein sequence ID" value="CAD9206598.1"/>
    <property type="molecule type" value="Transcribed_RNA"/>
</dbReference>
<gene>
    <name evidence="1" type="ORF">TCHU04912_LOCUS8834</name>
</gene>
<reference evidence="1" key="1">
    <citation type="submission" date="2021-01" db="EMBL/GenBank/DDBJ databases">
        <authorList>
            <person name="Corre E."/>
            <person name="Pelletier E."/>
            <person name="Niang G."/>
            <person name="Scheremetjew M."/>
            <person name="Finn R."/>
            <person name="Kale V."/>
            <person name="Holt S."/>
            <person name="Cochrane G."/>
            <person name="Meng A."/>
            <person name="Brown T."/>
            <person name="Cohen L."/>
        </authorList>
    </citation>
    <scope>NUCLEOTIDE SEQUENCE</scope>
    <source>
        <strain evidence="1">PLY429</strain>
    </source>
</reference>
<dbReference type="AlphaFoldDB" id="A0A7S1X311"/>
<dbReference type="PANTHER" id="PTHR33524:SF1">
    <property type="entry name" value="SET DOMAIN-CONTAINING PROTEIN"/>
    <property type="match status" value="1"/>
</dbReference>
<evidence type="ECO:0008006" key="2">
    <source>
        <dbReference type="Google" id="ProtNLM"/>
    </source>
</evidence>
<sequence length="107" mass="12052">MDIDGRNPLALAHFANHPPPGKQPNVMVAPVNMSTDDPHLRRYIPNLSYAELSGGDGGAPLSGLCFVATEHIEDEELFLNYRYSPHVPRPAWYVPVDVEEDRRRWST</sequence>